<sequence length="329" mass="35050">MRWRSVWPSRACSGAGRLGGLGWRELVMTSSRMLGAARPAAKRRSRICIEAASGRCRRSSLRAGRAADAAAAALAGAQELPGPPPGPAQRLRTLPHRSPVSRPMPTALSFPPTLPDRPAGFVRGASCDLPTAAGRFRLHAVVDARGREHAALSLGALDPGTPVLVRLHSECLSGDAFGSLKCDCGPQLHRALQHLAEAGAGVLLYLRQEGRGIGLVDKVRAYALQDQGADTVEANRRLGLPDDARDYAAAADLLRALGVQRVRLLTHNPAKVQGLQAAGITVVERLPLRAGSHPGNQGYLRTKTLRMGHWPDLLDGALRPGRWQTVEDA</sequence>
<evidence type="ECO:0000256" key="9">
    <source>
        <dbReference type="HAMAP-Rule" id="MF_00179"/>
    </source>
</evidence>
<keyword evidence="3 9" id="KW-0479">Metal-binding</keyword>
<dbReference type="AlphaFoldDB" id="A0A839HTP7"/>
<dbReference type="GO" id="GO:0005829">
    <property type="term" value="C:cytosol"/>
    <property type="evidence" value="ECO:0007669"/>
    <property type="project" value="TreeGrafter"/>
</dbReference>
<dbReference type="UniPathway" id="UPA00275">
    <property type="reaction ID" value="UER00400"/>
</dbReference>
<keyword evidence="2 9" id="KW-0686">Riboflavin biosynthesis</keyword>
<dbReference type="CDD" id="cd00641">
    <property type="entry name" value="GTP_cyclohydro2"/>
    <property type="match status" value="1"/>
</dbReference>
<evidence type="ECO:0000256" key="6">
    <source>
        <dbReference type="ARBA" id="ARBA00022833"/>
    </source>
</evidence>
<reference evidence="11 12" key="1">
    <citation type="submission" date="2020-08" db="EMBL/GenBank/DDBJ databases">
        <title>Aquariorum lacteus gen. nov., sp. nov., a new member of the family Comamonadaceae, isolated from freshwater aquarium.</title>
        <authorList>
            <person name="Chun S.-J."/>
        </authorList>
    </citation>
    <scope>NUCLEOTIDE SEQUENCE [LARGE SCALE GENOMIC DNA]</scope>
    <source>
        <strain evidence="11 12">SJAQ100</strain>
    </source>
</reference>
<dbReference type="GO" id="GO:0008270">
    <property type="term" value="F:zinc ion binding"/>
    <property type="evidence" value="ECO:0007669"/>
    <property type="project" value="UniProtKB-UniRule"/>
</dbReference>
<feature type="binding site" evidence="9">
    <location>
        <position position="271"/>
    </location>
    <ligand>
        <name>GTP</name>
        <dbReference type="ChEBI" id="CHEBI:37565"/>
    </ligand>
</feature>
<evidence type="ECO:0000313" key="12">
    <source>
        <dbReference type="Proteomes" id="UP000586093"/>
    </source>
</evidence>
<evidence type="ECO:0000256" key="8">
    <source>
        <dbReference type="ARBA" id="ARBA00049295"/>
    </source>
</evidence>
<protein>
    <recommendedName>
        <fullName evidence="9">GTP cyclohydrolase-2</fullName>
        <ecNumber evidence="9">3.5.4.25</ecNumber>
    </recommendedName>
    <alternativeName>
        <fullName evidence="9">GTP cyclohydrolase II</fullName>
    </alternativeName>
</protein>
<feature type="binding site" evidence="9">
    <location>
        <position position="171"/>
    </location>
    <ligand>
        <name>Zn(2+)</name>
        <dbReference type="ChEBI" id="CHEBI:29105"/>
        <note>catalytic</note>
    </ligand>
</feature>
<comment type="cofactor">
    <cofactor evidence="9">
        <name>Zn(2+)</name>
        <dbReference type="ChEBI" id="CHEBI:29105"/>
    </cofactor>
    <text evidence="9">Binds 1 zinc ion per subunit.</text>
</comment>
<dbReference type="Proteomes" id="UP000586093">
    <property type="component" value="Unassembled WGS sequence"/>
</dbReference>
<feature type="binding site" evidence="9">
    <location>
        <position position="182"/>
    </location>
    <ligand>
        <name>Zn(2+)</name>
        <dbReference type="ChEBI" id="CHEBI:29105"/>
        <note>catalytic</note>
    </ligand>
</feature>
<comment type="similarity">
    <text evidence="9">Belongs to the GTP cyclohydrolase II family.</text>
</comment>
<keyword evidence="5 9" id="KW-0378">Hydrolase</keyword>
<dbReference type="GO" id="GO:0009231">
    <property type="term" value="P:riboflavin biosynthetic process"/>
    <property type="evidence" value="ECO:0007669"/>
    <property type="project" value="UniProtKB-UniRule"/>
</dbReference>
<feature type="domain" description="GTP cyclohydrolase II" evidence="10">
    <location>
        <begin position="125"/>
        <end position="287"/>
    </location>
</feature>
<proteinExistence type="inferred from homology"/>
<accession>A0A839HTP7</accession>
<evidence type="ECO:0000256" key="3">
    <source>
        <dbReference type="ARBA" id="ARBA00022723"/>
    </source>
</evidence>
<evidence type="ECO:0000259" key="10">
    <source>
        <dbReference type="Pfam" id="PF00925"/>
    </source>
</evidence>
<dbReference type="EC" id="3.5.4.25" evidence="9"/>
<dbReference type="HAMAP" id="MF_00179">
    <property type="entry name" value="RibA"/>
    <property type="match status" value="1"/>
</dbReference>
<dbReference type="PANTHER" id="PTHR21327">
    <property type="entry name" value="GTP CYCLOHYDROLASE II-RELATED"/>
    <property type="match status" value="1"/>
</dbReference>
<dbReference type="FunFam" id="3.40.50.10990:FF:000002">
    <property type="entry name" value="GTP cyclohydrolase-2"/>
    <property type="match status" value="1"/>
</dbReference>
<feature type="active site" description="Nucleophile" evidence="9">
    <location>
        <position position="245"/>
    </location>
</feature>
<feature type="binding site" evidence="9">
    <location>
        <position position="187"/>
    </location>
    <ligand>
        <name>GTP</name>
        <dbReference type="ChEBI" id="CHEBI:37565"/>
    </ligand>
</feature>
<keyword evidence="4 9" id="KW-0547">Nucleotide-binding</keyword>
<comment type="caution">
    <text evidence="11">The sequence shown here is derived from an EMBL/GenBank/DDBJ whole genome shotgun (WGS) entry which is preliminary data.</text>
</comment>
<evidence type="ECO:0000256" key="1">
    <source>
        <dbReference type="ARBA" id="ARBA00004853"/>
    </source>
</evidence>
<feature type="binding site" evidence="9">
    <location>
        <begin position="209"/>
        <end position="211"/>
    </location>
    <ligand>
        <name>GTP</name>
        <dbReference type="ChEBI" id="CHEBI:37565"/>
    </ligand>
</feature>
<evidence type="ECO:0000256" key="7">
    <source>
        <dbReference type="ARBA" id="ARBA00023134"/>
    </source>
</evidence>
<keyword evidence="6 9" id="KW-0862">Zinc</keyword>
<dbReference type="Pfam" id="PF00925">
    <property type="entry name" value="GTP_cyclohydro2"/>
    <property type="match status" value="1"/>
</dbReference>
<feature type="binding site" evidence="9">
    <location>
        <begin position="166"/>
        <end position="170"/>
    </location>
    <ligand>
        <name>GTP</name>
        <dbReference type="ChEBI" id="CHEBI:37565"/>
    </ligand>
</feature>
<organism evidence="11 12">
    <name type="scientific">Aquariibacter albus</name>
    <dbReference type="NCBI Taxonomy" id="2759899"/>
    <lineage>
        <taxon>Bacteria</taxon>
        <taxon>Pseudomonadati</taxon>
        <taxon>Pseudomonadota</taxon>
        <taxon>Betaproteobacteria</taxon>
        <taxon>Burkholderiales</taxon>
        <taxon>Sphaerotilaceae</taxon>
        <taxon>Aquariibacter</taxon>
    </lineage>
</organism>
<feature type="binding site" evidence="9">
    <location>
        <position position="231"/>
    </location>
    <ligand>
        <name>GTP</name>
        <dbReference type="ChEBI" id="CHEBI:37565"/>
    </ligand>
</feature>
<dbReference type="InterPro" id="IPR036144">
    <property type="entry name" value="RibA-like_sf"/>
</dbReference>
<dbReference type="NCBIfam" id="TIGR00505">
    <property type="entry name" value="ribA"/>
    <property type="match status" value="1"/>
</dbReference>
<evidence type="ECO:0000256" key="5">
    <source>
        <dbReference type="ARBA" id="ARBA00022801"/>
    </source>
</evidence>
<dbReference type="GO" id="GO:0008686">
    <property type="term" value="F:3,4-dihydroxy-2-butanone-4-phosphate synthase activity"/>
    <property type="evidence" value="ECO:0007669"/>
    <property type="project" value="TreeGrafter"/>
</dbReference>
<feature type="binding site" evidence="9">
    <location>
        <position position="184"/>
    </location>
    <ligand>
        <name>Zn(2+)</name>
        <dbReference type="ChEBI" id="CHEBI:29105"/>
        <note>catalytic</note>
    </ligand>
</feature>
<evidence type="ECO:0000313" key="11">
    <source>
        <dbReference type="EMBL" id="MBB1162859.1"/>
    </source>
</evidence>
<dbReference type="SUPFAM" id="SSF142695">
    <property type="entry name" value="RibA-like"/>
    <property type="match status" value="1"/>
</dbReference>
<dbReference type="GO" id="GO:0005525">
    <property type="term" value="F:GTP binding"/>
    <property type="evidence" value="ECO:0007669"/>
    <property type="project" value="UniProtKB-KW"/>
</dbReference>
<evidence type="ECO:0000256" key="4">
    <source>
        <dbReference type="ARBA" id="ARBA00022741"/>
    </source>
</evidence>
<feature type="binding site" evidence="9">
    <location>
        <position position="266"/>
    </location>
    <ligand>
        <name>GTP</name>
        <dbReference type="ChEBI" id="CHEBI:37565"/>
    </ligand>
</feature>
<keyword evidence="12" id="KW-1185">Reference proteome</keyword>
<dbReference type="GO" id="GO:0003935">
    <property type="term" value="F:GTP cyclohydrolase II activity"/>
    <property type="evidence" value="ECO:0007669"/>
    <property type="project" value="UniProtKB-UniRule"/>
</dbReference>
<comment type="pathway">
    <text evidence="1 9">Cofactor biosynthesis; riboflavin biosynthesis; 5-amino-6-(D-ribitylamino)uracil from GTP: step 1/4.</text>
</comment>
<evidence type="ECO:0000256" key="2">
    <source>
        <dbReference type="ARBA" id="ARBA00022619"/>
    </source>
</evidence>
<dbReference type="EMBL" id="JACIVI010000005">
    <property type="protein sequence ID" value="MBB1162859.1"/>
    <property type="molecule type" value="Genomic_DNA"/>
</dbReference>
<gene>
    <name evidence="9 11" type="primary">ribA</name>
    <name evidence="11" type="ORF">H4F90_12815</name>
</gene>
<name>A0A839HTP7_9BURK</name>
<keyword evidence="7 9" id="KW-0342">GTP-binding</keyword>
<dbReference type="InterPro" id="IPR032677">
    <property type="entry name" value="GTP_cyclohydro_II"/>
</dbReference>
<comment type="function">
    <text evidence="9">Catalyzes the conversion of GTP to 2,5-diamino-6-ribosylamino-4(3H)-pyrimidinone 5'-phosphate (DARP), formate and pyrophosphate.</text>
</comment>
<feature type="active site" description="Proton acceptor" evidence="9">
    <location>
        <position position="243"/>
    </location>
</feature>
<dbReference type="PANTHER" id="PTHR21327:SF18">
    <property type="entry name" value="3,4-DIHYDROXY-2-BUTANONE 4-PHOSPHATE SYNTHASE"/>
    <property type="match status" value="1"/>
</dbReference>
<dbReference type="NCBIfam" id="NF001591">
    <property type="entry name" value="PRK00393.1"/>
    <property type="match status" value="1"/>
</dbReference>
<dbReference type="Gene3D" id="3.40.50.10990">
    <property type="entry name" value="GTP cyclohydrolase II"/>
    <property type="match status" value="1"/>
</dbReference>
<dbReference type="InterPro" id="IPR000926">
    <property type="entry name" value="RibA"/>
</dbReference>
<comment type="catalytic activity">
    <reaction evidence="8 9">
        <text>GTP + 4 H2O = 2,5-diamino-6-hydroxy-4-(5-phosphoribosylamino)-pyrimidine + formate + 2 phosphate + 3 H(+)</text>
        <dbReference type="Rhea" id="RHEA:23704"/>
        <dbReference type="ChEBI" id="CHEBI:15377"/>
        <dbReference type="ChEBI" id="CHEBI:15378"/>
        <dbReference type="ChEBI" id="CHEBI:15740"/>
        <dbReference type="ChEBI" id="CHEBI:37565"/>
        <dbReference type="ChEBI" id="CHEBI:43474"/>
        <dbReference type="ChEBI" id="CHEBI:58614"/>
        <dbReference type="EC" id="3.5.4.25"/>
    </reaction>
</comment>